<dbReference type="EMBL" id="NMPR01000022">
    <property type="protein sequence ID" value="KAA8634431.1"/>
    <property type="molecule type" value="Genomic_DNA"/>
</dbReference>
<keyword evidence="5 6" id="KW-0472">Membrane</keyword>
<accession>A0A8S9A0R6</accession>
<dbReference type="Pfam" id="PF03381">
    <property type="entry name" value="CDC50"/>
    <property type="match status" value="1"/>
</dbReference>
<organism evidence="9 10">
    <name type="scientific">Sordaria macrospora</name>
    <dbReference type="NCBI Taxonomy" id="5147"/>
    <lineage>
        <taxon>Eukaryota</taxon>
        <taxon>Fungi</taxon>
        <taxon>Dikarya</taxon>
        <taxon>Ascomycota</taxon>
        <taxon>Pezizomycotina</taxon>
        <taxon>Sordariomycetes</taxon>
        <taxon>Sordariomycetidae</taxon>
        <taxon>Sordariales</taxon>
        <taxon>Sordariaceae</taxon>
        <taxon>Sordaria</taxon>
    </lineage>
</organism>
<sequence>MAPRRRRGGRDGSQDGNSSETDAPKNRPPNTAFRQQRMRAWQCVLTPKLIVSIFTVLAAIYLGFGAYLTYLAFTVRDLSIDYTDCLKDAPRGSDIKAAIPPDNVKSHFSSSALETHPNLDPKKMSTWHVEERNVTFEWSGITAPRNICVISFPIPEELPAPVSFYYHLNNFYQNHRRYVNSFNAKQLLGDAVSKDVIDGSTCKPLDLDPRGTGKVIYPCGVVANSMFNDTFSNPYNEQNSTDYVMSNKAGDISWEGLKDLYGETKYSRSEIVPPPNWEAAWPNGYTNDTKLPDLKNWADFQNWMMLAASPDFYKLVRKNDHEAMKAGNYRIEIVDNFNTTVYNGHKSIVLTTITAMGARNIWPGIIFLIVGGICLILDVYFVLSFFIWKPRKLGDPSYLSWNQPSAAQAGST</sequence>
<evidence type="ECO:0000256" key="8">
    <source>
        <dbReference type="SAM" id="Phobius"/>
    </source>
</evidence>
<dbReference type="PANTHER" id="PTHR10926:SF0">
    <property type="entry name" value="CDC50, ISOFORM A"/>
    <property type="match status" value="1"/>
</dbReference>
<dbReference type="GO" id="GO:0007166">
    <property type="term" value="P:cell surface receptor signaling pathway"/>
    <property type="evidence" value="ECO:0007669"/>
    <property type="project" value="EnsemblFungi"/>
</dbReference>
<dbReference type="PIRSF" id="PIRSF015840">
    <property type="entry name" value="DUF284_TM_euk"/>
    <property type="match status" value="1"/>
</dbReference>
<dbReference type="GO" id="GO:0015247">
    <property type="term" value="F:aminophospholipid flippase activity"/>
    <property type="evidence" value="ECO:0007669"/>
    <property type="project" value="EnsemblFungi"/>
</dbReference>
<dbReference type="InterPro" id="IPR005045">
    <property type="entry name" value="CDC50/LEM3_fam"/>
</dbReference>
<name>A0A8S9A0R6_SORMA</name>
<dbReference type="GO" id="GO:0044088">
    <property type="term" value="P:regulation of vacuole organization"/>
    <property type="evidence" value="ECO:0007669"/>
    <property type="project" value="EnsemblFungi"/>
</dbReference>
<dbReference type="GO" id="GO:0140345">
    <property type="term" value="F:phosphatidylcholine flippase activity"/>
    <property type="evidence" value="ECO:0007669"/>
    <property type="project" value="EnsemblFungi"/>
</dbReference>
<evidence type="ECO:0000256" key="7">
    <source>
        <dbReference type="SAM" id="MobiDB-lite"/>
    </source>
</evidence>
<dbReference type="GO" id="GO:0005886">
    <property type="term" value="C:plasma membrane"/>
    <property type="evidence" value="ECO:0007669"/>
    <property type="project" value="EnsemblFungi"/>
</dbReference>
<evidence type="ECO:0000256" key="5">
    <source>
        <dbReference type="ARBA" id="ARBA00023136"/>
    </source>
</evidence>
<proteinExistence type="inferred from homology"/>
<feature type="transmembrane region" description="Helical" evidence="8">
    <location>
        <begin position="361"/>
        <end position="388"/>
    </location>
</feature>
<dbReference type="GO" id="GO:0005783">
    <property type="term" value="C:endoplasmic reticulum"/>
    <property type="evidence" value="ECO:0007669"/>
    <property type="project" value="EnsemblFungi"/>
</dbReference>
<evidence type="ECO:0000256" key="6">
    <source>
        <dbReference type="PIRNR" id="PIRNR015840"/>
    </source>
</evidence>
<feature type="transmembrane region" description="Helical" evidence="8">
    <location>
        <begin position="49"/>
        <end position="73"/>
    </location>
</feature>
<evidence type="ECO:0000256" key="1">
    <source>
        <dbReference type="ARBA" id="ARBA00004141"/>
    </source>
</evidence>
<feature type="region of interest" description="Disordered" evidence="7">
    <location>
        <begin position="1"/>
        <end position="33"/>
    </location>
</feature>
<evidence type="ECO:0008006" key="11">
    <source>
        <dbReference type="Google" id="ProtNLM"/>
    </source>
</evidence>
<comment type="subcellular location">
    <subcellularLocation>
        <location evidence="1">Membrane</location>
        <topology evidence="1">Multi-pass membrane protein</topology>
    </subcellularLocation>
</comment>
<dbReference type="GO" id="GO:1990531">
    <property type="term" value="C:phospholipid-translocating ATPase complex"/>
    <property type="evidence" value="ECO:0007669"/>
    <property type="project" value="EnsemblFungi"/>
</dbReference>
<evidence type="ECO:0000256" key="4">
    <source>
        <dbReference type="ARBA" id="ARBA00022989"/>
    </source>
</evidence>
<dbReference type="Proteomes" id="UP000433876">
    <property type="component" value="Unassembled WGS sequence"/>
</dbReference>
<keyword evidence="4 8" id="KW-1133">Transmembrane helix</keyword>
<reference evidence="9 10" key="1">
    <citation type="submission" date="2017-07" db="EMBL/GenBank/DDBJ databases">
        <title>Genome sequence of the Sordaria macrospora wild type strain R19027.</title>
        <authorList>
            <person name="Nowrousian M."/>
            <person name="Teichert I."/>
            <person name="Kueck U."/>
        </authorList>
    </citation>
    <scope>NUCLEOTIDE SEQUENCE [LARGE SCALE GENOMIC DNA]</scope>
    <source>
        <strain evidence="9 10">R19027</strain>
        <tissue evidence="9">Mycelium</tissue>
    </source>
</reference>
<dbReference type="GO" id="GO:0005794">
    <property type="term" value="C:Golgi apparatus"/>
    <property type="evidence" value="ECO:0007669"/>
    <property type="project" value="TreeGrafter"/>
</dbReference>
<evidence type="ECO:0000313" key="10">
    <source>
        <dbReference type="Proteomes" id="UP000433876"/>
    </source>
</evidence>
<evidence type="ECO:0000256" key="2">
    <source>
        <dbReference type="ARBA" id="ARBA00009457"/>
    </source>
</evidence>
<protein>
    <recommendedName>
        <fullName evidence="11">Lem3/Cdc50</fullName>
    </recommendedName>
</protein>
<dbReference type="OMA" id="IPWSMFN"/>
<gene>
    <name evidence="9" type="ORF">SMACR_03232</name>
</gene>
<comment type="caution">
    <text evidence="9">The sequence shown here is derived from an EMBL/GenBank/DDBJ whole genome shotgun (WGS) entry which is preliminary data.</text>
</comment>
<dbReference type="VEuPathDB" id="FungiDB:SMAC_03232"/>
<comment type="similarity">
    <text evidence="2 6">Belongs to the CDC50/LEM3 family.</text>
</comment>
<evidence type="ECO:0000313" key="9">
    <source>
        <dbReference type="EMBL" id="KAA8634431.1"/>
    </source>
</evidence>
<keyword evidence="3 8" id="KW-0812">Transmembrane</keyword>
<dbReference type="PANTHER" id="PTHR10926">
    <property type="entry name" value="CELL CYCLE CONTROL PROTEIN 50"/>
    <property type="match status" value="1"/>
</dbReference>
<evidence type="ECO:0000256" key="3">
    <source>
        <dbReference type="ARBA" id="ARBA00022692"/>
    </source>
</evidence>
<dbReference type="AlphaFoldDB" id="A0A8S9A0R6"/>